<dbReference type="OrthoDB" id="572053at2"/>
<evidence type="ECO:0000313" key="3">
    <source>
        <dbReference type="Proteomes" id="UP000037784"/>
    </source>
</evidence>
<gene>
    <name evidence="1" type="ORF">ARMA_1206</name>
    <name evidence="2" type="ORF">SE16_00960</name>
</gene>
<reference evidence="1 3" key="1">
    <citation type="journal article" date="2015" name="Genome Announc.">
        <title>Draft Genome Sequence of a Heterotrophic Facultative Anaerobic Thermophilic Bacterium, Ardenticatena maritima Strain 110ST.</title>
        <authorList>
            <person name="Kawaichi S."/>
            <person name="Yoshida T."/>
            <person name="Sako Y."/>
            <person name="Nakamura R."/>
        </authorList>
    </citation>
    <scope>NUCLEOTIDE SEQUENCE [LARGE SCALE GENOMIC DNA]</scope>
    <source>
        <strain evidence="1 3">110S</strain>
    </source>
</reference>
<dbReference type="PATRIC" id="fig|872965.6.peg.136"/>
<evidence type="ECO:0000313" key="4">
    <source>
        <dbReference type="Proteomes" id="UP000050502"/>
    </source>
</evidence>
<dbReference type="EMBL" id="BBZA01000082">
    <property type="protein sequence ID" value="GAP62783.1"/>
    <property type="molecule type" value="Genomic_DNA"/>
</dbReference>
<evidence type="ECO:0000313" key="1">
    <source>
        <dbReference type="EMBL" id="GAP62783.1"/>
    </source>
</evidence>
<organism evidence="1 3">
    <name type="scientific">Ardenticatena maritima</name>
    <dbReference type="NCBI Taxonomy" id="872965"/>
    <lineage>
        <taxon>Bacteria</taxon>
        <taxon>Bacillati</taxon>
        <taxon>Chloroflexota</taxon>
        <taxon>Ardenticatenia</taxon>
        <taxon>Ardenticatenales</taxon>
        <taxon>Ardenticatenaceae</taxon>
        <taxon>Ardenticatena</taxon>
    </lineage>
</organism>
<reference evidence="2 4" key="2">
    <citation type="submission" date="2015-07" db="EMBL/GenBank/DDBJ databases">
        <title>Whole genome sequence of Ardenticatena maritima DSM 23922.</title>
        <authorList>
            <person name="Hemp J."/>
            <person name="Ward L.M."/>
            <person name="Pace L.A."/>
            <person name="Fischer W.W."/>
        </authorList>
    </citation>
    <scope>NUCLEOTIDE SEQUENCE [LARGE SCALE GENOMIC DNA]</scope>
    <source>
        <strain evidence="2 4">110S</strain>
    </source>
</reference>
<dbReference type="RefSeq" id="WP_054492689.1">
    <property type="nucleotide sequence ID" value="NZ_BBZA01000082.1"/>
</dbReference>
<dbReference type="EMBL" id="LGKN01000003">
    <property type="protein sequence ID" value="KPL89127.1"/>
    <property type="molecule type" value="Genomic_DNA"/>
</dbReference>
<keyword evidence="3" id="KW-1185">Reference proteome</keyword>
<dbReference type="AlphaFoldDB" id="A0A0M8K6G9"/>
<comment type="caution">
    <text evidence="1">The sequence shown here is derived from an EMBL/GenBank/DDBJ whole genome shotgun (WGS) entry which is preliminary data.</text>
</comment>
<accession>A0A0M8K6G9</accession>
<sequence>MASIAYVPLLNEQRRLYDQPRGMERFRAYLRTMLDAERGDIALPLMALNPMGKEHVATCLDAYLAMDADTHAAHALMQKSATLACPLPSLRVALVLADDAHGQWTNRYTTEYAATFDITPLLKRGWAVGLLWTSEPPSLENARVAALAAFARTCYVAQHGVARTLREHLRQEQVVLQFAGASTPRLPDDDAAYTRDVLTPLLDTDNYATILVALFGDDAAHALGYPPLGLSFRAGLALAHQSPVSVLEW</sequence>
<reference evidence="3" key="3">
    <citation type="submission" date="2015-08" db="EMBL/GenBank/DDBJ databases">
        <title>Draft Genome Sequence of a Heterotrophic Facultative Anaerobic Bacterium Ardenticatena maritima Strain 110S.</title>
        <authorList>
            <person name="Kawaichi S."/>
            <person name="Yoshida T."/>
            <person name="Sako Y."/>
            <person name="Nakamura R."/>
        </authorList>
    </citation>
    <scope>NUCLEOTIDE SEQUENCE [LARGE SCALE GENOMIC DNA]</scope>
    <source>
        <strain evidence="3">110S</strain>
    </source>
</reference>
<protein>
    <submittedName>
        <fullName evidence="1">Uncharacterized protein</fullName>
    </submittedName>
</protein>
<evidence type="ECO:0000313" key="2">
    <source>
        <dbReference type="EMBL" id="KPL89127.1"/>
    </source>
</evidence>
<dbReference type="Proteomes" id="UP000037784">
    <property type="component" value="Unassembled WGS sequence"/>
</dbReference>
<dbReference type="InParanoid" id="A0A0M8K6G9"/>
<proteinExistence type="predicted"/>
<dbReference type="Proteomes" id="UP000050502">
    <property type="component" value="Unassembled WGS sequence"/>
</dbReference>
<name>A0A0M8K6G9_9CHLR</name>